<evidence type="ECO:0000259" key="1">
    <source>
        <dbReference type="Pfam" id="PF10047"/>
    </source>
</evidence>
<keyword evidence="3" id="KW-1185">Reference proteome</keyword>
<evidence type="ECO:0000313" key="2">
    <source>
        <dbReference type="EMBL" id="MBE9254419.1"/>
    </source>
</evidence>
<evidence type="ECO:0000313" key="3">
    <source>
        <dbReference type="Proteomes" id="UP000658720"/>
    </source>
</evidence>
<gene>
    <name evidence="2" type="ORF">IQ217_11315</name>
</gene>
<sequence>MSDLSSEKLIEIWDELPEPLKQKTLEYIERLVDTSKKIQGETSEEKIKRRLKGFGSWKGKIHIADDFDEPLDDFKEYMSSETSI</sequence>
<name>A0ABR9VSU3_9SYNC</name>
<dbReference type="RefSeq" id="WP_194020014.1">
    <property type="nucleotide sequence ID" value="NZ_JADEVV010000030.1"/>
</dbReference>
<proteinExistence type="predicted"/>
<accession>A0ABR9VSU3</accession>
<dbReference type="Pfam" id="PF10047">
    <property type="entry name" value="DUF2281"/>
    <property type="match status" value="1"/>
</dbReference>
<dbReference type="Proteomes" id="UP000658720">
    <property type="component" value="Unassembled WGS sequence"/>
</dbReference>
<dbReference type="InterPro" id="IPR018739">
    <property type="entry name" value="DUF2281"/>
</dbReference>
<protein>
    <submittedName>
        <fullName evidence="2">DUF2281 domain-containing protein</fullName>
    </submittedName>
</protein>
<dbReference type="EMBL" id="JADEVV010000030">
    <property type="protein sequence ID" value="MBE9254419.1"/>
    <property type="molecule type" value="Genomic_DNA"/>
</dbReference>
<feature type="domain" description="DUF2281" evidence="1">
    <location>
        <begin position="8"/>
        <end position="77"/>
    </location>
</feature>
<reference evidence="2 3" key="1">
    <citation type="submission" date="2020-10" db="EMBL/GenBank/DDBJ databases">
        <authorList>
            <person name="Castelo-Branco R."/>
            <person name="Eusebio N."/>
            <person name="Adriana R."/>
            <person name="Vieira A."/>
            <person name="Brugerolle De Fraissinette N."/>
            <person name="Rezende De Castro R."/>
            <person name="Schneider M.P."/>
            <person name="Vasconcelos V."/>
            <person name="Leao P.N."/>
        </authorList>
    </citation>
    <scope>NUCLEOTIDE SEQUENCE [LARGE SCALE GENOMIC DNA]</scope>
    <source>
        <strain evidence="2 3">LEGE 00031</strain>
    </source>
</reference>
<organism evidence="2 3">
    <name type="scientific">Synechocystis salina LEGE 00031</name>
    <dbReference type="NCBI Taxonomy" id="1828736"/>
    <lineage>
        <taxon>Bacteria</taxon>
        <taxon>Bacillati</taxon>
        <taxon>Cyanobacteriota</taxon>
        <taxon>Cyanophyceae</taxon>
        <taxon>Synechococcales</taxon>
        <taxon>Merismopediaceae</taxon>
        <taxon>Synechocystis</taxon>
    </lineage>
</organism>
<comment type="caution">
    <text evidence="2">The sequence shown here is derived from an EMBL/GenBank/DDBJ whole genome shotgun (WGS) entry which is preliminary data.</text>
</comment>